<evidence type="ECO:0008006" key="3">
    <source>
        <dbReference type="Google" id="ProtNLM"/>
    </source>
</evidence>
<reference evidence="1 2" key="1">
    <citation type="journal article" date="2019" name="Nat. Med.">
        <title>A library of human gut bacterial isolates paired with longitudinal multiomics data enables mechanistic microbiome research.</title>
        <authorList>
            <person name="Poyet M."/>
            <person name="Groussin M."/>
            <person name="Gibbons S.M."/>
            <person name="Avila-Pacheco J."/>
            <person name="Jiang X."/>
            <person name="Kearney S.M."/>
            <person name="Perrotta A.R."/>
            <person name="Berdy B."/>
            <person name="Zhao S."/>
            <person name="Lieberman T.D."/>
            <person name="Swanson P.K."/>
            <person name="Smith M."/>
            <person name="Roesemann S."/>
            <person name="Alexander J.E."/>
            <person name="Rich S.A."/>
            <person name="Livny J."/>
            <person name="Vlamakis H."/>
            <person name="Clish C."/>
            <person name="Bullock K."/>
            <person name="Deik A."/>
            <person name="Scott J."/>
            <person name="Pierce K.A."/>
            <person name="Xavier R.J."/>
            <person name="Alm E.J."/>
        </authorList>
    </citation>
    <scope>NUCLEOTIDE SEQUENCE [LARGE SCALE GENOMIC DNA]</scope>
    <source>
        <strain evidence="1 2">BIOML-A5</strain>
    </source>
</reference>
<dbReference type="AlphaFoldDB" id="A0A6I2RPY2"/>
<dbReference type="Proteomes" id="UP000429811">
    <property type="component" value="Unassembled WGS sequence"/>
</dbReference>
<protein>
    <recommendedName>
        <fullName evidence="3">GIY-YIG nuclease family protein</fullName>
    </recommendedName>
</protein>
<sequence length="114" mass="13710">MDKEKKKALRAQYDQRKPDMGIVCWQNGEKMWIAVSKDAKSDYNSSLFQLQLGIWPNREMQKAFTDNPDSFQWSLLKKLDYKERDEEHSDDLEFLYMMCMDEYPDAQQMRPGKR</sequence>
<dbReference type="EMBL" id="WKPO01000051">
    <property type="protein sequence ID" value="MSB50993.1"/>
    <property type="molecule type" value="Genomic_DNA"/>
</dbReference>
<accession>A0A6I2RPY2</accession>
<organism evidence="1 2">
    <name type="scientific">Flavonifractor plautii</name>
    <name type="common">Fusobacterium plautii</name>
    <dbReference type="NCBI Taxonomy" id="292800"/>
    <lineage>
        <taxon>Bacteria</taxon>
        <taxon>Bacillati</taxon>
        <taxon>Bacillota</taxon>
        <taxon>Clostridia</taxon>
        <taxon>Eubacteriales</taxon>
        <taxon>Oscillospiraceae</taxon>
        <taxon>Flavonifractor</taxon>
    </lineage>
</organism>
<dbReference type="Gene3D" id="3.40.1440.10">
    <property type="entry name" value="GIY-YIG endonuclease"/>
    <property type="match status" value="1"/>
</dbReference>
<dbReference type="RefSeq" id="WP_154250662.1">
    <property type="nucleotide sequence ID" value="NZ_JADMVC010000047.1"/>
</dbReference>
<evidence type="ECO:0000313" key="1">
    <source>
        <dbReference type="EMBL" id="MSB50993.1"/>
    </source>
</evidence>
<gene>
    <name evidence="1" type="ORF">GKE90_20265</name>
</gene>
<comment type="caution">
    <text evidence="1">The sequence shown here is derived from an EMBL/GenBank/DDBJ whole genome shotgun (WGS) entry which is preliminary data.</text>
</comment>
<name>A0A6I2RPY2_FLAPL</name>
<proteinExistence type="predicted"/>
<dbReference type="CDD" id="cd10451">
    <property type="entry name" value="GIY-YIG_LuxR_like"/>
    <property type="match status" value="1"/>
</dbReference>
<dbReference type="InterPro" id="IPR035901">
    <property type="entry name" value="GIY-YIG_endonuc_sf"/>
</dbReference>
<evidence type="ECO:0000313" key="2">
    <source>
        <dbReference type="Proteomes" id="UP000429811"/>
    </source>
</evidence>